<sequence length="699" mass="77466">MGDVVLNDEELKEMNGNEGIAKWETFLQRMALRVLLVEADDSTRQIVTALLRKSSYRVTAVPDGLKAWEVLKGRPRNIDLILTEVDLPSISGFALLTLVMEHEICKNIPVIMMSSQDSVSTVYKCMMRGAADYLVKPVRRNELRNLWQHVWRRQSSMVSGNETQDESVGQQKIEATSENDAASNHSSGYMACVQSKGEFIEKGSDEQVSVPLVALQGYSLTNLGMFNSLNVCCLLQSSCTKPDFEAESAHVEDMPDLSRQLWGKSLQNDVKMQNHEACVNYGQKSLVPVTEAQGSEVAACKEANTRAHFDEDTELETHRSDVILTSEVYNVRVNSPRQVIDFMSAFNNHKPPSNNGASKFDSSPQLDLSLRRTHPDGFENQVMERKFILRHSNASAFTRYTNKPSEPQHSSLSGVCNQQKEFETDSEKNFSNILTACNSYTPAATLSTQRSVNSLATGHSKQSELAVSYPQQRPCPVPVSVKGMNLNNISTSYGSVPHVFCAKSGLSPMSSPNSASQREPTFQMNPMHSSKAEHNNCTGIFDHFGENAVNSTNQAMHKLDHKLDSLEDRGHISPATDQSASSSFCNGAVSRLNSMGYGSACGSNSNVDQVTAGRAAAESKNEEGLFPSNGNLRSIQREAALNKFRLKRKDRCYDKKVRYESRKKLAEQRPRVKGQFVRQVHSETLPLESENHSGNISDG</sequence>
<dbReference type="InterPro" id="IPR045279">
    <property type="entry name" value="ARR-like"/>
</dbReference>
<feature type="domain" description="CCT" evidence="12">
    <location>
        <begin position="637"/>
        <end position="679"/>
    </location>
</feature>
<organism evidence="13 14">
    <name type="scientific">Citrus x changshan-huyou</name>
    <dbReference type="NCBI Taxonomy" id="2935761"/>
    <lineage>
        <taxon>Eukaryota</taxon>
        <taxon>Viridiplantae</taxon>
        <taxon>Streptophyta</taxon>
        <taxon>Embryophyta</taxon>
        <taxon>Tracheophyta</taxon>
        <taxon>Spermatophyta</taxon>
        <taxon>Magnoliopsida</taxon>
        <taxon>eudicotyledons</taxon>
        <taxon>Gunneridae</taxon>
        <taxon>Pentapetalae</taxon>
        <taxon>rosids</taxon>
        <taxon>malvids</taxon>
        <taxon>Sapindales</taxon>
        <taxon>Rutaceae</taxon>
        <taxon>Aurantioideae</taxon>
        <taxon>Citrus</taxon>
    </lineage>
</organism>
<keyword evidence="6" id="KW-0804">Transcription</keyword>
<reference evidence="13 14" key="1">
    <citation type="submission" date="2024-05" db="EMBL/GenBank/DDBJ databases">
        <title>Haplotype-resolved chromosome-level genome assembly of Huyou (Citrus changshanensis).</title>
        <authorList>
            <person name="Miao C."/>
            <person name="Chen W."/>
            <person name="Wu Y."/>
            <person name="Wang L."/>
            <person name="Zhao S."/>
            <person name="Grierson D."/>
            <person name="Xu C."/>
            <person name="Chen K."/>
        </authorList>
    </citation>
    <scope>NUCLEOTIDE SEQUENCE [LARGE SCALE GENOMIC DNA]</scope>
    <source>
        <strain evidence="13">01-14</strain>
        <tissue evidence="13">Leaf</tissue>
    </source>
</reference>
<comment type="similarity">
    <text evidence="2">Belongs to the ARR-like family.</text>
</comment>
<dbReference type="CDD" id="cd17582">
    <property type="entry name" value="psREC_PRR"/>
    <property type="match status" value="1"/>
</dbReference>
<evidence type="ECO:0000256" key="1">
    <source>
        <dbReference type="ARBA" id="ARBA00004123"/>
    </source>
</evidence>
<dbReference type="SMART" id="SM00448">
    <property type="entry name" value="REC"/>
    <property type="match status" value="1"/>
</dbReference>
<dbReference type="PROSITE" id="PS50110">
    <property type="entry name" value="RESPONSE_REGULATORY"/>
    <property type="match status" value="1"/>
</dbReference>
<dbReference type="Proteomes" id="UP001428341">
    <property type="component" value="Unassembled WGS sequence"/>
</dbReference>
<dbReference type="GO" id="GO:0000160">
    <property type="term" value="P:phosphorelay signal transduction system"/>
    <property type="evidence" value="ECO:0007669"/>
    <property type="project" value="UniProtKB-KW"/>
</dbReference>
<keyword evidence="7 9" id="KW-0539">Nucleus</keyword>
<dbReference type="GO" id="GO:0048511">
    <property type="term" value="P:rhythmic process"/>
    <property type="evidence" value="ECO:0007669"/>
    <property type="project" value="UniProtKB-KW"/>
</dbReference>
<evidence type="ECO:0000259" key="11">
    <source>
        <dbReference type="PROSITE" id="PS50110"/>
    </source>
</evidence>
<name>A0AAP0MCT6_9ROSI</name>
<evidence type="ECO:0000313" key="14">
    <source>
        <dbReference type="Proteomes" id="UP001428341"/>
    </source>
</evidence>
<dbReference type="InterPro" id="IPR001789">
    <property type="entry name" value="Sig_transdc_resp-reg_receiver"/>
</dbReference>
<dbReference type="PANTHER" id="PTHR43874:SF95">
    <property type="entry name" value="TWO-COMPONENT RESPONSE REGULATOR-LIKE APRR5"/>
    <property type="match status" value="1"/>
</dbReference>
<evidence type="ECO:0000256" key="3">
    <source>
        <dbReference type="ARBA" id="ARBA00023012"/>
    </source>
</evidence>
<keyword evidence="5" id="KW-0090">Biological rhythms</keyword>
<evidence type="ECO:0000256" key="9">
    <source>
        <dbReference type="PROSITE-ProRule" id="PRU00357"/>
    </source>
</evidence>
<dbReference type="Pfam" id="PF06203">
    <property type="entry name" value="CCT"/>
    <property type="match status" value="1"/>
</dbReference>
<dbReference type="Gene3D" id="3.40.50.2300">
    <property type="match status" value="1"/>
</dbReference>
<proteinExistence type="inferred from homology"/>
<feature type="region of interest" description="Disordered" evidence="10">
    <location>
        <begin position="158"/>
        <end position="182"/>
    </location>
</feature>
<accession>A0AAP0MCT6</accession>
<comment type="caution">
    <text evidence="8">Lacks conserved residue(s) required for the propagation of feature annotation.</text>
</comment>
<dbReference type="EMBL" id="JBCGBO010000005">
    <property type="protein sequence ID" value="KAK9199635.1"/>
    <property type="molecule type" value="Genomic_DNA"/>
</dbReference>
<protein>
    <recommendedName>
        <fullName evidence="15">Two-component response regulator-like APRR5</fullName>
    </recommendedName>
</protein>
<comment type="caution">
    <text evidence="13">The sequence shown here is derived from an EMBL/GenBank/DDBJ whole genome shotgun (WGS) entry which is preliminary data.</text>
</comment>
<evidence type="ECO:0000256" key="8">
    <source>
        <dbReference type="PROSITE-ProRule" id="PRU00169"/>
    </source>
</evidence>
<dbReference type="GO" id="GO:0005634">
    <property type="term" value="C:nucleus"/>
    <property type="evidence" value="ECO:0007669"/>
    <property type="project" value="UniProtKB-SubCell"/>
</dbReference>
<keyword evidence="3" id="KW-0902">Two-component regulatory system</keyword>
<dbReference type="Pfam" id="PF00072">
    <property type="entry name" value="Response_reg"/>
    <property type="match status" value="1"/>
</dbReference>
<keyword evidence="4" id="KW-0805">Transcription regulation</keyword>
<feature type="domain" description="Response regulatory" evidence="11">
    <location>
        <begin position="33"/>
        <end position="151"/>
    </location>
</feature>
<feature type="region of interest" description="Disordered" evidence="10">
    <location>
        <begin position="663"/>
        <end position="699"/>
    </location>
</feature>
<evidence type="ECO:0000256" key="5">
    <source>
        <dbReference type="ARBA" id="ARBA00023108"/>
    </source>
</evidence>
<dbReference type="SUPFAM" id="SSF52172">
    <property type="entry name" value="CheY-like"/>
    <property type="match status" value="1"/>
</dbReference>
<gene>
    <name evidence="13" type="ORF">WN944_014827</name>
</gene>
<dbReference type="AlphaFoldDB" id="A0AAP0MCT6"/>
<dbReference type="InterPro" id="IPR010402">
    <property type="entry name" value="CCT_domain"/>
</dbReference>
<evidence type="ECO:0000259" key="12">
    <source>
        <dbReference type="PROSITE" id="PS51017"/>
    </source>
</evidence>
<evidence type="ECO:0008006" key="15">
    <source>
        <dbReference type="Google" id="ProtNLM"/>
    </source>
</evidence>
<evidence type="ECO:0000256" key="2">
    <source>
        <dbReference type="ARBA" id="ARBA00010330"/>
    </source>
</evidence>
<keyword evidence="14" id="KW-1185">Reference proteome</keyword>
<comment type="subcellular location">
    <subcellularLocation>
        <location evidence="1 9">Nucleus</location>
    </subcellularLocation>
</comment>
<evidence type="ECO:0000313" key="13">
    <source>
        <dbReference type="EMBL" id="KAK9199635.1"/>
    </source>
</evidence>
<dbReference type="GO" id="GO:0009736">
    <property type="term" value="P:cytokinin-activated signaling pathway"/>
    <property type="evidence" value="ECO:0007669"/>
    <property type="project" value="InterPro"/>
</dbReference>
<dbReference type="InterPro" id="IPR011006">
    <property type="entry name" value="CheY-like_superfamily"/>
</dbReference>
<dbReference type="PROSITE" id="PS51017">
    <property type="entry name" value="CCT"/>
    <property type="match status" value="1"/>
</dbReference>
<evidence type="ECO:0000256" key="4">
    <source>
        <dbReference type="ARBA" id="ARBA00023015"/>
    </source>
</evidence>
<evidence type="ECO:0000256" key="6">
    <source>
        <dbReference type="ARBA" id="ARBA00023163"/>
    </source>
</evidence>
<evidence type="ECO:0000256" key="7">
    <source>
        <dbReference type="ARBA" id="ARBA00023242"/>
    </source>
</evidence>
<dbReference type="PANTHER" id="PTHR43874">
    <property type="entry name" value="TWO-COMPONENT RESPONSE REGULATOR"/>
    <property type="match status" value="1"/>
</dbReference>
<evidence type="ECO:0000256" key="10">
    <source>
        <dbReference type="SAM" id="MobiDB-lite"/>
    </source>
</evidence>